<accession>A0A511FL81</accession>
<organism evidence="1 2">
    <name type="scientific">Acetobacter tropicalis</name>
    <dbReference type="NCBI Taxonomy" id="104102"/>
    <lineage>
        <taxon>Bacteria</taxon>
        <taxon>Pseudomonadati</taxon>
        <taxon>Pseudomonadota</taxon>
        <taxon>Alphaproteobacteria</taxon>
        <taxon>Acetobacterales</taxon>
        <taxon>Acetobacteraceae</taxon>
        <taxon>Acetobacter</taxon>
    </lineage>
</organism>
<protein>
    <submittedName>
        <fullName evidence="1">Uncharacterized protein</fullName>
    </submittedName>
</protein>
<evidence type="ECO:0000313" key="1">
    <source>
        <dbReference type="EMBL" id="GEL49991.1"/>
    </source>
</evidence>
<gene>
    <name evidence="1" type="ORF">ATR01nite_10660</name>
</gene>
<name>A0A511FL81_9PROT</name>
<reference evidence="1 2" key="1">
    <citation type="submission" date="2019-07" db="EMBL/GenBank/DDBJ databases">
        <title>Whole genome shotgun sequence of Acetobacter tropicalis NBRC 16470.</title>
        <authorList>
            <person name="Hosoyama A."/>
            <person name="Uohara A."/>
            <person name="Ohji S."/>
            <person name="Ichikawa N."/>
        </authorList>
    </citation>
    <scope>NUCLEOTIDE SEQUENCE [LARGE SCALE GENOMIC DNA]</scope>
    <source>
        <strain evidence="1 2">NBRC 16470</strain>
    </source>
</reference>
<dbReference type="AlphaFoldDB" id="A0A511FL81"/>
<proteinExistence type="predicted"/>
<evidence type="ECO:0000313" key="2">
    <source>
        <dbReference type="Proteomes" id="UP000321800"/>
    </source>
</evidence>
<comment type="caution">
    <text evidence="1">The sequence shown here is derived from an EMBL/GenBank/DDBJ whole genome shotgun (WGS) entry which is preliminary data.</text>
</comment>
<dbReference type="EMBL" id="BJVR01000006">
    <property type="protein sequence ID" value="GEL49991.1"/>
    <property type="molecule type" value="Genomic_DNA"/>
</dbReference>
<dbReference type="Proteomes" id="UP000321800">
    <property type="component" value="Unassembled WGS sequence"/>
</dbReference>
<sequence length="97" mass="11131">MYLMGVYPVAEAEIRFLSTVRLSMLIGPYPDFAESNLLGKPKGSDQKKAKDRVGPGKALRFASFLWISFYTFWQYRSYQQSVYGFGLTQMYSEGFSI</sequence>